<evidence type="ECO:0000256" key="1">
    <source>
        <dbReference type="ARBA" id="ARBA00004604"/>
    </source>
</evidence>
<comment type="similarity">
    <text evidence="2">Belongs to the RRP17 family.</text>
</comment>
<feature type="compositionally biased region" description="Basic residues" evidence="7">
    <location>
        <begin position="195"/>
        <end position="205"/>
    </location>
</feature>
<keyword evidence="4 6" id="KW-0175">Coiled coil</keyword>
<dbReference type="OrthoDB" id="551633at2759"/>
<proteinExistence type="inferred from homology"/>
<feature type="region of interest" description="Disordered" evidence="7">
    <location>
        <begin position="1"/>
        <end position="26"/>
    </location>
</feature>
<evidence type="ECO:0000313" key="8">
    <source>
        <dbReference type="EMBL" id="CAF1180055.1"/>
    </source>
</evidence>
<organism evidence="8 10">
    <name type="scientific">Didymodactylos carnosus</name>
    <dbReference type="NCBI Taxonomy" id="1234261"/>
    <lineage>
        <taxon>Eukaryota</taxon>
        <taxon>Metazoa</taxon>
        <taxon>Spiralia</taxon>
        <taxon>Gnathifera</taxon>
        <taxon>Rotifera</taxon>
        <taxon>Eurotatoria</taxon>
        <taxon>Bdelloidea</taxon>
        <taxon>Philodinida</taxon>
        <taxon>Philodinidae</taxon>
        <taxon>Didymodactylos</taxon>
    </lineage>
</organism>
<keyword evidence="10" id="KW-1185">Reference proteome</keyword>
<dbReference type="PANTHER" id="PTHR14577">
    <property type="entry name" value="NUCLEOLAR PROTEIN 12"/>
    <property type="match status" value="1"/>
</dbReference>
<evidence type="ECO:0000256" key="6">
    <source>
        <dbReference type="SAM" id="Coils"/>
    </source>
</evidence>
<dbReference type="Proteomes" id="UP000681722">
    <property type="component" value="Unassembled WGS sequence"/>
</dbReference>
<accession>A0A814UV26</accession>
<feature type="coiled-coil region" evidence="6">
    <location>
        <begin position="45"/>
        <end position="80"/>
    </location>
</feature>
<dbReference type="AlphaFoldDB" id="A0A814UV26"/>
<evidence type="ECO:0000256" key="2">
    <source>
        <dbReference type="ARBA" id="ARBA00007175"/>
    </source>
</evidence>
<dbReference type="PANTHER" id="PTHR14577:SF0">
    <property type="entry name" value="NUCLEOLAR PROTEIN 12"/>
    <property type="match status" value="1"/>
</dbReference>
<evidence type="ECO:0000256" key="4">
    <source>
        <dbReference type="ARBA" id="ARBA00023054"/>
    </source>
</evidence>
<keyword evidence="5" id="KW-0539">Nucleus</keyword>
<comment type="caution">
    <text evidence="8">The sequence shown here is derived from an EMBL/GenBank/DDBJ whole genome shotgun (WGS) entry which is preliminary data.</text>
</comment>
<dbReference type="GO" id="GO:0019843">
    <property type="term" value="F:rRNA binding"/>
    <property type="evidence" value="ECO:0007669"/>
    <property type="project" value="TreeGrafter"/>
</dbReference>
<sequence length="205" mass="23952">MDNNSDDENSNKTFLVQRRTKRNRQTKTQLIFDEKARKEYLTGFHKRKLERRERAQEQLEQEIKNDLKDLRQKRRDEMKKKHEQLGLLDTVESTTKKRTVQFKNHTVEVAEIDDQLITNTGLFMGNSSAVACNDSTPDVQNDEGKKVKTKKKHPLSKKMSILQNMKATSKSLKSSGGIHHRKHKKRNSNTAKHTSNNKRTKINKK</sequence>
<comment type="subcellular location">
    <subcellularLocation>
        <location evidence="1">Nucleus</location>
        <location evidence="1">Nucleolus</location>
    </subcellularLocation>
</comment>
<feature type="compositionally biased region" description="Polar residues" evidence="7">
    <location>
        <begin position="161"/>
        <end position="174"/>
    </location>
</feature>
<evidence type="ECO:0000256" key="5">
    <source>
        <dbReference type="ARBA" id="ARBA00023242"/>
    </source>
</evidence>
<dbReference type="InterPro" id="IPR019186">
    <property type="entry name" value="Nucleolar_protein_12"/>
</dbReference>
<feature type="region of interest" description="Disordered" evidence="7">
    <location>
        <begin position="133"/>
        <end position="205"/>
    </location>
</feature>
<dbReference type="EMBL" id="CAJOBC010007823">
    <property type="protein sequence ID" value="CAF3944320.1"/>
    <property type="molecule type" value="Genomic_DNA"/>
</dbReference>
<protein>
    <recommendedName>
        <fullName evidence="3">Nucleolar protein 12</fullName>
    </recommendedName>
</protein>
<feature type="compositionally biased region" description="Basic residues" evidence="7">
    <location>
        <begin position="178"/>
        <end position="187"/>
    </location>
</feature>
<evidence type="ECO:0000256" key="7">
    <source>
        <dbReference type="SAM" id="MobiDB-lite"/>
    </source>
</evidence>
<dbReference type="GO" id="GO:0005730">
    <property type="term" value="C:nucleolus"/>
    <property type="evidence" value="ECO:0007669"/>
    <property type="project" value="UniProtKB-SubCell"/>
</dbReference>
<evidence type="ECO:0000313" key="10">
    <source>
        <dbReference type="Proteomes" id="UP000663829"/>
    </source>
</evidence>
<feature type="compositionally biased region" description="Basic residues" evidence="7">
    <location>
        <begin position="147"/>
        <end position="156"/>
    </location>
</feature>
<dbReference type="EMBL" id="CAJNOQ010007823">
    <property type="protein sequence ID" value="CAF1180055.1"/>
    <property type="molecule type" value="Genomic_DNA"/>
</dbReference>
<evidence type="ECO:0000313" key="9">
    <source>
        <dbReference type="EMBL" id="CAF3944320.1"/>
    </source>
</evidence>
<dbReference type="Proteomes" id="UP000663829">
    <property type="component" value="Unassembled WGS sequence"/>
</dbReference>
<gene>
    <name evidence="8" type="ORF">GPM918_LOCUS22653</name>
    <name evidence="9" type="ORF">SRO942_LOCUS22650</name>
</gene>
<name>A0A814UV26_9BILA</name>
<evidence type="ECO:0000256" key="3">
    <source>
        <dbReference type="ARBA" id="ARBA00015520"/>
    </source>
</evidence>
<reference evidence="8" key="1">
    <citation type="submission" date="2021-02" db="EMBL/GenBank/DDBJ databases">
        <authorList>
            <person name="Nowell W R."/>
        </authorList>
    </citation>
    <scope>NUCLEOTIDE SEQUENCE</scope>
</reference>
<dbReference type="Pfam" id="PF09805">
    <property type="entry name" value="Nop25"/>
    <property type="match status" value="1"/>
</dbReference>